<gene>
    <name evidence="1" type="ORF">FMOSSE_LOCUS12480</name>
</gene>
<keyword evidence="2" id="KW-1185">Reference proteome</keyword>
<evidence type="ECO:0000313" key="1">
    <source>
        <dbReference type="EMBL" id="CAG8672413.1"/>
    </source>
</evidence>
<organism evidence="1 2">
    <name type="scientific">Funneliformis mosseae</name>
    <name type="common">Endomycorrhizal fungus</name>
    <name type="synonym">Glomus mosseae</name>
    <dbReference type="NCBI Taxonomy" id="27381"/>
    <lineage>
        <taxon>Eukaryota</taxon>
        <taxon>Fungi</taxon>
        <taxon>Fungi incertae sedis</taxon>
        <taxon>Mucoromycota</taxon>
        <taxon>Glomeromycotina</taxon>
        <taxon>Glomeromycetes</taxon>
        <taxon>Glomerales</taxon>
        <taxon>Glomeraceae</taxon>
        <taxon>Funneliformis</taxon>
    </lineage>
</organism>
<sequence length="65" mass="7586">MNKYDEEDKIEYEKDGSKKEGFIIRNLGKRKPSNKRAYAVGDTPTSLEKETIVVEEDDIIRKLPR</sequence>
<proteinExistence type="predicted"/>
<evidence type="ECO:0000313" key="2">
    <source>
        <dbReference type="Proteomes" id="UP000789375"/>
    </source>
</evidence>
<dbReference type="Proteomes" id="UP000789375">
    <property type="component" value="Unassembled WGS sequence"/>
</dbReference>
<name>A0A9N9HAR1_FUNMO</name>
<dbReference type="AlphaFoldDB" id="A0A9N9HAR1"/>
<protein>
    <submittedName>
        <fullName evidence="1">260_t:CDS:1</fullName>
    </submittedName>
</protein>
<dbReference type="EMBL" id="CAJVPP010005980">
    <property type="protein sequence ID" value="CAG8672413.1"/>
    <property type="molecule type" value="Genomic_DNA"/>
</dbReference>
<reference evidence="1" key="1">
    <citation type="submission" date="2021-06" db="EMBL/GenBank/DDBJ databases">
        <authorList>
            <person name="Kallberg Y."/>
            <person name="Tangrot J."/>
            <person name="Rosling A."/>
        </authorList>
    </citation>
    <scope>NUCLEOTIDE SEQUENCE</scope>
    <source>
        <strain evidence="1">87-6 pot B 2015</strain>
    </source>
</reference>
<accession>A0A9N9HAR1</accession>
<comment type="caution">
    <text evidence="1">The sequence shown here is derived from an EMBL/GenBank/DDBJ whole genome shotgun (WGS) entry which is preliminary data.</text>
</comment>